<feature type="chain" id="PRO_5046074385" evidence="1">
    <location>
        <begin position="27"/>
        <end position="86"/>
    </location>
</feature>
<organism evidence="2 3">
    <name type="scientific">Methylomonas subterranea</name>
    <dbReference type="NCBI Taxonomy" id="2952225"/>
    <lineage>
        <taxon>Bacteria</taxon>
        <taxon>Pseudomonadati</taxon>
        <taxon>Pseudomonadota</taxon>
        <taxon>Gammaproteobacteria</taxon>
        <taxon>Methylococcales</taxon>
        <taxon>Methylococcaceae</taxon>
        <taxon>Methylomonas</taxon>
    </lineage>
</organism>
<feature type="signal peptide" evidence="1">
    <location>
        <begin position="1"/>
        <end position="26"/>
    </location>
</feature>
<name>A0ABT1TBN9_9GAMM</name>
<evidence type="ECO:0000313" key="2">
    <source>
        <dbReference type="EMBL" id="MCQ8102863.1"/>
    </source>
</evidence>
<evidence type="ECO:0000256" key="1">
    <source>
        <dbReference type="SAM" id="SignalP"/>
    </source>
</evidence>
<proteinExistence type="predicted"/>
<keyword evidence="1" id="KW-0732">Signal</keyword>
<dbReference type="RefSeq" id="WP_256600483.1">
    <property type="nucleotide sequence ID" value="NZ_JANIBJ010000002.1"/>
</dbReference>
<dbReference type="EMBL" id="JANIBJ010000002">
    <property type="protein sequence ID" value="MCQ8102863.1"/>
    <property type="molecule type" value="Genomic_DNA"/>
</dbReference>
<keyword evidence="3" id="KW-1185">Reference proteome</keyword>
<protein>
    <submittedName>
        <fullName evidence="2">Uncharacterized protein</fullName>
    </submittedName>
</protein>
<accession>A0ABT1TBN9</accession>
<evidence type="ECO:0000313" key="3">
    <source>
        <dbReference type="Proteomes" id="UP001524499"/>
    </source>
</evidence>
<dbReference type="Proteomes" id="UP001524499">
    <property type="component" value="Unassembled WGS sequence"/>
</dbReference>
<sequence length="86" mass="9812">MKRIYKTTAVFLFLSLSTVFSLPVFADGIENTKTKAAEEAGYEHEVEFYDYHSGVTYSYSLFNFIHPRADKKLTEQEQVQSGVAGY</sequence>
<reference evidence="2 3" key="1">
    <citation type="submission" date="2022-07" db="EMBL/GenBank/DDBJ databases">
        <title>Methylomonas rivi sp. nov., Methylomonas rosea sp. nov., Methylomonas aureus sp. nov. and Methylomonas subterranea sp. nov., four novel methanotrophs isolated from a freshwater creek and the deep terrestrial subsurface.</title>
        <authorList>
            <person name="Abin C."/>
            <person name="Sankaranarayanan K."/>
            <person name="Garner C."/>
            <person name="Sindelar R."/>
            <person name="Kotary K."/>
            <person name="Garner R."/>
            <person name="Barclay S."/>
            <person name="Lawson P."/>
            <person name="Krumholz L."/>
        </authorList>
    </citation>
    <scope>NUCLEOTIDE SEQUENCE [LARGE SCALE GENOMIC DNA]</scope>
    <source>
        <strain evidence="2 3">SURF-2</strain>
    </source>
</reference>
<gene>
    <name evidence="2" type="ORF">NP590_01995</name>
</gene>
<comment type="caution">
    <text evidence="2">The sequence shown here is derived from an EMBL/GenBank/DDBJ whole genome shotgun (WGS) entry which is preliminary data.</text>
</comment>